<dbReference type="PhylomeDB" id="T1J7F4"/>
<dbReference type="AlphaFoldDB" id="T1J7F4"/>
<dbReference type="EMBL" id="JH431924">
    <property type="status" value="NOT_ANNOTATED_CDS"/>
    <property type="molecule type" value="Genomic_DNA"/>
</dbReference>
<dbReference type="STRING" id="126957.T1J7F4"/>
<dbReference type="PANTHER" id="PTHR33198:SF19">
    <property type="entry name" value="CCHC-TYPE DOMAIN-CONTAINING PROTEIN"/>
    <property type="match status" value="1"/>
</dbReference>
<organism evidence="2 3">
    <name type="scientific">Strigamia maritima</name>
    <name type="common">European centipede</name>
    <name type="synonym">Geophilus maritimus</name>
    <dbReference type="NCBI Taxonomy" id="126957"/>
    <lineage>
        <taxon>Eukaryota</taxon>
        <taxon>Metazoa</taxon>
        <taxon>Ecdysozoa</taxon>
        <taxon>Arthropoda</taxon>
        <taxon>Myriapoda</taxon>
        <taxon>Chilopoda</taxon>
        <taxon>Pleurostigmophora</taxon>
        <taxon>Geophilomorpha</taxon>
        <taxon>Linotaeniidae</taxon>
        <taxon>Strigamia</taxon>
    </lineage>
</organism>
<evidence type="ECO:0000256" key="1">
    <source>
        <dbReference type="SAM" id="MobiDB-lite"/>
    </source>
</evidence>
<reference evidence="2" key="2">
    <citation type="submission" date="2015-02" db="UniProtKB">
        <authorList>
            <consortium name="EnsemblMetazoa"/>
        </authorList>
    </citation>
    <scope>IDENTIFICATION</scope>
</reference>
<evidence type="ECO:0000313" key="2">
    <source>
        <dbReference type="EnsemblMetazoa" id="SMAR009596-PA"/>
    </source>
</evidence>
<protein>
    <recommendedName>
        <fullName evidence="4">Retrotransposon gag domain-containing protein</fullName>
    </recommendedName>
</protein>
<dbReference type="Proteomes" id="UP000014500">
    <property type="component" value="Unassembled WGS sequence"/>
</dbReference>
<dbReference type="PANTHER" id="PTHR33198">
    <property type="entry name" value="ANK_REP_REGION DOMAIN-CONTAINING PROTEIN-RELATED"/>
    <property type="match status" value="1"/>
</dbReference>
<dbReference type="OMA" id="ERTCNIA"/>
<accession>T1J7F4</accession>
<reference evidence="3" key="1">
    <citation type="submission" date="2011-05" db="EMBL/GenBank/DDBJ databases">
        <authorList>
            <person name="Richards S.R."/>
            <person name="Qu J."/>
            <person name="Jiang H."/>
            <person name="Jhangiani S.N."/>
            <person name="Agravi P."/>
            <person name="Goodspeed R."/>
            <person name="Gross S."/>
            <person name="Mandapat C."/>
            <person name="Jackson L."/>
            <person name="Mathew T."/>
            <person name="Pu L."/>
            <person name="Thornton R."/>
            <person name="Saada N."/>
            <person name="Wilczek-Boney K.B."/>
            <person name="Lee S."/>
            <person name="Kovar C."/>
            <person name="Wu Y."/>
            <person name="Scherer S.E."/>
            <person name="Worley K.C."/>
            <person name="Muzny D.M."/>
            <person name="Gibbs R."/>
        </authorList>
    </citation>
    <scope>NUCLEOTIDE SEQUENCE</scope>
    <source>
        <strain evidence="3">Brora</strain>
    </source>
</reference>
<feature type="compositionally biased region" description="Basic residues" evidence="1">
    <location>
        <begin position="200"/>
        <end position="211"/>
    </location>
</feature>
<evidence type="ECO:0008006" key="4">
    <source>
        <dbReference type="Google" id="ProtNLM"/>
    </source>
</evidence>
<sequence>MATPALGTFRAFSLDQDWTKYVSQLKAFFVANDVNTDEKKVGILLSSIGDEANNHLADLCTPDELTTKTFDALNTLMQQFLHPKPTEMSERYCFRQRKQAVGETLQQYVAALQKLATRSNFGAQLGEQLHDQFVCGLLHQNIQRVLFTTSDLTFEKAHEQAIAIEHAMTEVQRLHANDKSPQVHAVQQQFLQHQKEQRGRKIQNKHHHKQSGSKNMPNNTSSNSLCHW</sequence>
<feature type="region of interest" description="Disordered" evidence="1">
    <location>
        <begin position="178"/>
        <end position="228"/>
    </location>
</feature>
<name>T1J7F4_STRMM</name>
<keyword evidence="3" id="KW-1185">Reference proteome</keyword>
<dbReference type="HOGENOM" id="CLU_035540_3_0_1"/>
<evidence type="ECO:0000313" key="3">
    <source>
        <dbReference type="Proteomes" id="UP000014500"/>
    </source>
</evidence>
<dbReference type="eggNOG" id="ENOG502S53Y">
    <property type="taxonomic scope" value="Eukaryota"/>
</dbReference>
<proteinExistence type="predicted"/>
<dbReference type="EnsemblMetazoa" id="SMAR009596-RA">
    <property type="protein sequence ID" value="SMAR009596-PA"/>
    <property type="gene ID" value="SMAR009596"/>
</dbReference>
<feature type="compositionally biased region" description="Polar residues" evidence="1">
    <location>
        <begin position="212"/>
        <end position="228"/>
    </location>
</feature>